<comment type="caution">
    <text evidence="1">The sequence shown here is derived from an EMBL/GenBank/DDBJ whole genome shotgun (WGS) entry which is preliminary data.</text>
</comment>
<accession>A0AAV9J9N6</accession>
<name>A0AAV9J9N6_9PEZI</name>
<dbReference type="AlphaFoldDB" id="A0AAV9J9N6"/>
<evidence type="ECO:0000313" key="2">
    <source>
        <dbReference type="Proteomes" id="UP001324427"/>
    </source>
</evidence>
<sequence>MWPFRRNGSDAPLTLEKGLSTFFDRKDEWLKSTCRDQLIGLLEQHKPTGGWLITKAVVVGLIAFLEVVNHLQAEGSPKIELYSQELKHTEVEVEMLDFLGIQSIMDDKAQQMSMPGVFIFAQACPAEVEMVAQCEHRQPSLFVGISTANMVDRERDLWLPNARE</sequence>
<dbReference type="Proteomes" id="UP001324427">
    <property type="component" value="Unassembled WGS sequence"/>
</dbReference>
<evidence type="ECO:0000313" key="1">
    <source>
        <dbReference type="EMBL" id="KAK4541701.1"/>
    </source>
</evidence>
<protein>
    <submittedName>
        <fullName evidence="1">Uncharacterized protein</fullName>
    </submittedName>
</protein>
<reference evidence="1 2" key="1">
    <citation type="submission" date="2021-11" db="EMBL/GenBank/DDBJ databases">
        <title>Black yeast isolated from Biological Soil Crust.</title>
        <authorList>
            <person name="Kurbessoian T."/>
        </authorList>
    </citation>
    <scope>NUCLEOTIDE SEQUENCE [LARGE SCALE GENOMIC DNA]</scope>
    <source>
        <strain evidence="1 2">CCFEE 5522</strain>
    </source>
</reference>
<gene>
    <name evidence="1" type="ORF">LTR36_007410</name>
</gene>
<keyword evidence="2" id="KW-1185">Reference proteome</keyword>
<proteinExistence type="predicted"/>
<organism evidence="1 2">
    <name type="scientific">Oleoguttula mirabilis</name>
    <dbReference type="NCBI Taxonomy" id="1507867"/>
    <lineage>
        <taxon>Eukaryota</taxon>
        <taxon>Fungi</taxon>
        <taxon>Dikarya</taxon>
        <taxon>Ascomycota</taxon>
        <taxon>Pezizomycotina</taxon>
        <taxon>Dothideomycetes</taxon>
        <taxon>Dothideomycetidae</taxon>
        <taxon>Mycosphaerellales</taxon>
        <taxon>Teratosphaeriaceae</taxon>
        <taxon>Oleoguttula</taxon>
    </lineage>
</organism>
<dbReference type="EMBL" id="JAVFHQ010000049">
    <property type="protein sequence ID" value="KAK4541701.1"/>
    <property type="molecule type" value="Genomic_DNA"/>
</dbReference>